<dbReference type="EMBL" id="NART01000019">
    <property type="protein sequence ID" value="OTQ10368.1"/>
    <property type="molecule type" value="Genomic_DNA"/>
</dbReference>
<dbReference type="Proteomes" id="UP000194800">
    <property type="component" value="Unassembled WGS sequence"/>
</dbReference>
<evidence type="ECO:0000256" key="4">
    <source>
        <dbReference type="ARBA" id="ARBA00022475"/>
    </source>
</evidence>
<dbReference type="InterPro" id="IPR011606">
    <property type="entry name" value="Brnchd-chn_aa_trnsp_permease"/>
</dbReference>
<feature type="transmembrane region" description="Helical" evidence="8">
    <location>
        <begin position="131"/>
        <end position="154"/>
    </location>
</feature>
<evidence type="ECO:0000256" key="5">
    <source>
        <dbReference type="ARBA" id="ARBA00022692"/>
    </source>
</evidence>
<dbReference type="PANTHER" id="PTHR34979:SF1">
    <property type="entry name" value="INNER MEMBRANE PROTEIN YGAZ"/>
    <property type="match status" value="1"/>
</dbReference>
<dbReference type="EMBL" id="NARP01000011">
    <property type="protein sequence ID" value="OTQ00098.1"/>
    <property type="molecule type" value="Genomic_DNA"/>
</dbReference>
<dbReference type="Proteomes" id="UP000194977">
    <property type="component" value="Unassembled WGS sequence"/>
</dbReference>
<comment type="similarity">
    <text evidence="2">Belongs to the AzlC family.</text>
</comment>
<evidence type="ECO:0000256" key="1">
    <source>
        <dbReference type="ARBA" id="ARBA00004651"/>
    </source>
</evidence>
<comment type="subcellular location">
    <subcellularLocation>
        <location evidence="1">Cell membrane</location>
        <topology evidence="1">Multi-pass membrane protein</topology>
    </subcellularLocation>
</comment>
<name>A0A242NIJ3_9GAMM</name>
<evidence type="ECO:0000256" key="8">
    <source>
        <dbReference type="SAM" id="Phobius"/>
    </source>
</evidence>
<evidence type="ECO:0000313" key="11">
    <source>
        <dbReference type="Proteomes" id="UP000194800"/>
    </source>
</evidence>
<evidence type="ECO:0000313" key="12">
    <source>
        <dbReference type="Proteomes" id="UP000194977"/>
    </source>
</evidence>
<keyword evidence="3" id="KW-0813">Transport</keyword>
<reference evidence="11 12" key="1">
    <citation type="submission" date="2017-03" db="EMBL/GenBank/DDBJ databases">
        <title>Comparative genomics of honeybee gut symbionts reveal geographically distinct and subgroup specific antibiotic resistance.</title>
        <authorList>
            <person name="Ludvigsen J."/>
            <person name="Porcellato D."/>
            <person name="Labee-Lund T.M."/>
            <person name="Amdam G.V."/>
            <person name="Rudi K."/>
        </authorList>
    </citation>
    <scope>NUCLEOTIDE SEQUENCE [LARGE SCALE GENOMIC DNA]</scope>
    <source>
        <strain evidence="9 12">A-7-12</strain>
        <strain evidence="10 11">A-9-12</strain>
    </source>
</reference>
<proteinExistence type="inferred from homology"/>
<gene>
    <name evidence="10" type="ORF">B6C91_05855</name>
    <name evidence="9" type="ORF">B6D08_05265</name>
</gene>
<feature type="transmembrane region" description="Helical" evidence="8">
    <location>
        <begin position="160"/>
        <end position="178"/>
    </location>
</feature>
<evidence type="ECO:0000256" key="6">
    <source>
        <dbReference type="ARBA" id="ARBA00022989"/>
    </source>
</evidence>
<dbReference type="Pfam" id="PF03591">
    <property type="entry name" value="AzlC"/>
    <property type="match status" value="1"/>
</dbReference>
<protein>
    <submittedName>
        <fullName evidence="9">Branched-chain amino acid transporter AzlC</fullName>
    </submittedName>
</protein>
<dbReference type="RefSeq" id="WP_086272101.1">
    <property type="nucleotide sequence ID" value="NZ_MZNE01000007.1"/>
</dbReference>
<feature type="transmembrane region" description="Helical" evidence="8">
    <location>
        <begin position="7"/>
        <end position="27"/>
    </location>
</feature>
<dbReference type="AlphaFoldDB" id="A0A242NIJ3"/>
<dbReference type="PANTHER" id="PTHR34979">
    <property type="entry name" value="INNER MEMBRANE PROTEIN YGAZ"/>
    <property type="match status" value="1"/>
</dbReference>
<dbReference type="GO" id="GO:1903785">
    <property type="term" value="P:L-valine transmembrane transport"/>
    <property type="evidence" value="ECO:0007669"/>
    <property type="project" value="TreeGrafter"/>
</dbReference>
<evidence type="ECO:0000313" key="10">
    <source>
        <dbReference type="EMBL" id="OTQ10368.1"/>
    </source>
</evidence>
<keyword evidence="11" id="KW-1185">Reference proteome</keyword>
<feature type="transmembrane region" description="Helical" evidence="8">
    <location>
        <begin position="58"/>
        <end position="76"/>
    </location>
</feature>
<evidence type="ECO:0000256" key="7">
    <source>
        <dbReference type="ARBA" id="ARBA00023136"/>
    </source>
</evidence>
<dbReference type="GO" id="GO:0005886">
    <property type="term" value="C:plasma membrane"/>
    <property type="evidence" value="ECO:0007669"/>
    <property type="project" value="UniProtKB-SubCell"/>
</dbReference>
<evidence type="ECO:0000256" key="2">
    <source>
        <dbReference type="ARBA" id="ARBA00010735"/>
    </source>
</evidence>
<accession>A0A242NIJ3</accession>
<keyword evidence="4" id="KW-1003">Cell membrane</keyword>
<evidence type="ECO:0000313" key="9">
    <source>
        <dbReference type="EMBL" id="OTQ00098.1"/>
    </source>
</evidence>
<organism evidence="9 12">
    <name type="scientific">Gilliamella apicola</name>
    <dbReference type="NCBI Taxonomy" id="1196095"/>
    <lineage>
        <taxon>Bacteria</taxon>
        <taxon>Pseudomonadati</taxon>
        <taxon>Pseudomonadota</taxon>
        <taxon>Gammaproteobacteria</taxon>
        <taxon>Orbales</taxon>
        <taxon>Orbaceae</taxon>
        <taxon>Gilliamella</taxon>
    </lineage>
</organism>
<dbReference type="OrthoDB" id="6711132at2"/>
<keyword evidence="7 8" id="KW-0472">Membrane</keyword>
<keyword evidence="6 8" id="KW-1133">Transmembrane helix</keyword>
<evidence type="ECO:0000256" key="3">
    <source>
        <dbReference type="ARBA" id="ARBA00022448"/>
    </source>
</evidence>
<feature type="transmembrane region" description="Helical" evidence="8">
    <location>
        <begin position="190"/>
        <end position="207"/>
    </location>
</feature>
<comment type="caution">
    <text evidence="9">The sequence shown here is derived from an EMBL/GenBank/DDBJ whole genome shotgun (WGS) entry which is preliminary data.</text>
</comment>
<keyword evidence="5 8" id="KW-0812">Transmembrane</keyword>
<sequence>MSLTFKDGVYACIPTLLGYIGIGIAAGVVGKSAHLSVLEITLLAVIIYAGASQFIVSGLMLVATPISAIIFTVFLVNSRHFLMSMATAPTFRKYSLLNNIGIGSLLTDESFAVAMNAIANKQPINAAWMHGLNLTAYITWILSCFIGALIGEWLPDPTKFGLDYALVAMFIGLLYLQLISDKTKRLRNRVIAMLTVTVLLVLLLRFISSEMAILISTFAGCFMGVAMERKA</sequence>